<reference evidence="1 2" key="1">
    <citation type="submission" date="2024-03" db="EMBL/GenBank/DDBJ databases">
        <title>A high-quality draft genome sequence of Diaporthe vaccinii, a causative agent of upright dieback and viscid rot disease in cranberry plants.</title>
        <authorList>
            <person name="Sarrasin M."/>
            <person name="Lang B.F."/>
            <person name="Burger G."/>
        </authorList>
    </citation>
    <scope>NUCLEOTIDE SEQUENCE [LARGE SCALE GENOMIC DNA]</scope>
    <source>
        <strain evidence="1 2">IS7</strain>
    </source>
</reference>
<organism evidence="1 2">
    <name type="scientific">Diaporthe vaccinii</name>
    <dbReference type="NCBI Taxonomy" id="105482"/>
    <lineage>
        <taxon>Eukaryota</taxon>
        <taxon>Fungi</taxon>
        <taxon>Dikarya</taxon>
        <taxon>Ascomycota</taxon>
        <taxon>Pezizomycotina</taxon>
        <taxon>Sordariomycetes</taxon>
        <taxon>Sordariomycetidae</taxon>
        <taxon>Diaporthales</taxon>
        <taxon>Diaporthaceae</taxon>
        <taxon>Diaporthe</taxon>
        <taxon>Diaporthe eres species complex</taxon>
    </lineage>
</organism>
<proteinExistence type="predicted"/>
<keyword evidence="2" id="KW-1185">Reference proteome</keyword>
<dbReference type="Proteomes" id="UP001600888">
    <property type="component" value="Unassembled WGS sequence"/>
</dbReference>
<protein>
    <submittedName>
        <fullName evidence="1">Uncharacterized protein</fullName>
    </submittedName>
</protein>
<accession>A0ABR4ERS8</accession>
<evidence type="ECO:0000313" key="2">
    <source>
        <dbReference type="Proteomes" id="UP001600888"/>
    </source>
</evidence>
<comment type="caution">
    <text evidence="1">The sequence shown here is derived from an EMBL/GenBank/DDBJ whole genome shotgun (WGS) entry which is preliminary data.</text>
</comment>
<name>A0ABR4ERS8_9PEZI</name>
<dbReference type="EMBL" id="JBAWTH010000032">
    <property type="protein sequence ID" value="KAL2285154.1"/>
    <property type="molecule type" value="Genomic_DNA"/>
</dbReference>
<gene>
    <name evidence="1" type="ORF">FJTKL_08381</name>
</gene>
<evidence type="ECO:0000313" key="1">
    <source>
        <dbReference type="EMBL" id="KAL2285154.1"/>
    </source>
</evidence>
<sequence length="91" mass="9949">MVSRGRKYKNTNTVTDCLTKQICGPIYLGVDVTEVMRFHRLLKFLPPGEGISCNLGLSHRSAPAATMKASLLPVSRIMSMSWPGVPTETLA</sequence>